<protein>
    <submittedName>
        <fullName evidence="2">Uncharacterized protein</fullName>
    </submittedName>
</protein>
<accession>A0A081N2E6</accession>
<keyword evidence="1" id="KW-0812">Transmembrane</keyword>
<evidence type="ECO:0000256" key="1">
    <source>
        <dbReference type="SAM" id="Phobius"/>
    </source>
</evidence>
<proteinExistence type="predicted"/>
<name>A0A081N2E6_9GAMM</name>
<evidence type="ECO:0000313" key="3">
    <source>
        <dbReference type="Proteomes" id="UP000028006"/>
    </source>
</evidence>
<sequence length="106" mass="11623">MAGWGGEATTPRIIFHSEFGQNKETDIEETLCPVYSSSKHPFASILLAHLDKAEKLPQEIKGNEHGNPFVKLLFVKLLFVKLLGGGGFILLQAVCASKIYMTGSLF</sequence>
<dbReference type="EMBL" id="JOKG01000004">
    <property type="protein sequence ID" value="KEQ12619.1"/>
    <property type="molecule type" value="Genomic_DNA"/>
</dbReference>
<gene>
    <name evidence="2" type="ORF">GZ77_19145</name>
</gene>
<dbReference type="RefSeq" id="WP_034877970.1">
    <property type="nucleotide sequence ID" value="NZ_JOKG01000004.1"/>
</dbReference>
<comment type="caution">
    <text evidence="2">The sequence shown here is derived from an EMBL/GenBank/DDBJ whole genome shotgun (WGS) entry which is preliminary data.</text>
</comment>
<keyword evidence="1" id="KW-1133">Transmembrane helix</keyword>
<evidence type="ECO:0000313" key="2">
    <source>
        <dbReference type="EMBL" id="KEQ12619.1"/>
    </source>
</evidence>
<reference evidence="2 3" key="1">
    <citation type="submission" date="2014-06" db="EMBL/GenBank/DDBJ databases">
        <title>Whole Genome Sequences of Three Symbiotic Endozoicomonas Bacteria.</title>
        <authorList>
            <person name="Neave M.J."/>
            <person name="Apprill A."/>
            <person name="Voolstra C.R."/>
        </authorList>
    </citation>
    <scope>NUCLEOTIDE SEQUENCE [LARGE SCALE GENOMIC DNA]</scope>
    <source>
        <strain evidence="2 3">LMG 24815</strain>
    </source>
</reference>
<organism evidence="2 3">
    <name type="scientific">Endozoicomonas montiporae</name>
    <dbReference type="NCBI Taxonomy" id="1027273"/>
    <lineage>
        <taxon>Bacteria</taxon>
        <taxon>Pseudomonadati</taxon>
        <taxon>Pseudomonadota</taxon>
        <taxon>Gammaproteobacteria</taxon>
        <taxon>Oceanospirillales</taxon>
        <taxon>Endozoicomonadaceae</taxon>
        <taxon>Endozoicomonas</taxon>
    </lineage>
</organism>
<feature type="transmembrane region" description="Helical" evidence="1">
    <location>
        <begin position="78"/>
        <end position="101"/>
    </location>
</feature>
<dbReference type="AlphaFoldDB" id="A0A081N2E6"/>
<keyword evidence="1" id="KW-0472">Membrane</keyword>
<keyword evidence="3" id="KW-1185">Reference proteome</keyword>
<dbReference type="Proteomes" id="UP000028006">
    <property type="component" value="Unassembled WGS sequence"/>
</dbReference>